<name>A0ACD5UI96_AVESA</name>
<evidence type="ECO:0000313" key="2">
    <source>
        <dbReference type="Proteomes" id="UP001732700"/>
    </source>
</evidence>
<protein>
    <submittedName>
        <fullName evidence="1">Uncharacterized protein</fullName>
    </submittedName>
</protein>
<dbReference type="EnsemblPlants" id="AVESA.00010b.r2.2AG0256720.1">
    <property type="protein sequence ID" value="AVESA.00010b.r2.2AG0256720.1.CDS"/>
    <property type="gene ID" value="AVESA.00010b.r2.2AG0256720"/>
</dbReference>
<keyword evidence="2" id="KW-1185">Reference proteome</keyword>
<organism evidence="1 2">
    <name type="scientific">Avena sativa</name>
    <name type="common">Oat</name>
    <dbReference type="NCBI Taxonomy" id="4498"/>
    <lineage>
        <taxon>Eukaryota</taxon>
        <taxon>Viridiplantae</taxon>
        <taxon>Streptophyta</taxon>
        <taxon>Embryophyta</taxon>
        <taxon>Tracheophyta</taxon>
        <taxon>Spermatophyta</taxon>
        <taxon>Magnoliopsida</taxon>
        <taxon>Liliopsida</taxon>
        <taxon>Poales</taxon>
        <taxon>Poaceae</taxon>
        <taxon>BOP clade</taxon>
        <taxon>Pooideae</taxon>
        <taxon>Poodae</taxon>
        <taxon>Poeae</taxon>
        <taxon>Poeae Chloroplast Group 1 (Aveneae type)</taxon>
        <taxon>Aveninae</taxon>
        <taxon>Avena</taxon>
    </lineage>
</organism>
<evidence type="ECO:0000313" key="1">
    <source>
        <dbReference type="EnsemblPlants" id="AVESA.00010b.r2.2AG0256720.1.CDS"/>
    </source>
</evidence>
<sequence length="422" mass="47974">MRPPPAQRGRNSPPELIEDAMSEIFLRIPANDPKSLVRAAAVCTTWRRILRDLVVLSRQYRAFHGAPPMLGFFHHAYHEWQWGEVGWFSSFVSTASFRSPACRDRLDWHVLDSRHGLALFYTPRMIAEFVVCDLVTSKQWKIRTDPKCDDIMRCWKREEEEQEIDRINCSAAVLCANDRCDHLDCHGGPFRIALVGSVYFQDGRKTLATVYSSETCKWSDMISVENPKYINFTGQSAFVGNNKVYAPCDWSDNVVEYNMDEQKLSVIHTPDTDHPKCIHLMGVEQDGMLLFASVMKPRLFLWSMEVGPKGAVGWARHWIIDLGPDVLSHMSDVSAVGFAEGVCVIFLSTLFGLYTVDINSGQGKKVHDRHMEKVIPCMSFYTGGSGASWIIWKGTISFNYCIKKANFGIITRCRKRSLKGQI</sequence>
<reference evidence="1" key="2">
    <citation type="submission" date="2025-09" db="UniProtKB">
        <authorList>
            <consortium name="EnsemblPlants"/>
        </authorList>
    </citation>
    <scope>IDENTIFICATION</scope>
</reference>
<accession>A0ACD5UI96</accession>
<dbReference type="Proteomes" id="UP001732700">
    <property type="component" value="Chromosome 2A"/>
</dbReference>
<reference evidence="1" key="1">
    <citation type="submission" date="2021-05" db="EMBL/GenBank/DDBJ databases">
        <authorList>
            <person name="Scholz U."/>
            <person name="Mascher M."/>
            <person name="Fiebig A."/>
        </authorList>
    </citation>
    <scope>NUCLEOTIDE SEQUENCE [LARGE SCALE GENOMIC DNA]</scope>
</reference>
<proteinExistence type="predicted"/>